<gene>
    <name evidence="2" type="ORF">BU26DRAFT_509481</name>
</gene>
<accession>A0A6A6HZL7</accession>
<evidence type="ECO:0000313" key="2">
    <source>
        <dbReference type="EMBL" id="KAF2243674.1"/>
    </source>
</evidence>
<dbReference type="GeneID" id="54580480"/>
<dbReference type="Proteomes" id="UP000800094">
    <property type="component" value="Unassembled WGS sequence"/>
</dbReference>
<evidence type="ECO:0000256" key="1">
    <source>
        <dbReference type="SAM" id="SignalP"/>
    </source>
</evidence>
<dbReference type="AlphaFoldDB" id="A0A6A6HZL7"/>
<feature type="chain" id="PRO_5025482561" description="AA1-like domain-containing protein" evidence="1">
    <location>
        <begin position="19"/>
        <end position="166"/>
    </location>
</feature>
<evidence type="ECO:0000313" key="3">
    <source>
        <dbReference type="Proteomes" id="UP000800094"/>
    </source>
</evidence>
<organism evidence="2 3">
    <name type="scientific">Trematosphaeria pertusa</name>
    <dbReference type="NCBI Taxonomy" id="390896"/>
    <lineage>
        <taxon>Eukaryota</taxon>
        <taxon>Fungi</taxon>
        <taxon>Dikarya</taxon>
        <taxon>Ascomycota</taxon>
        <taxon>Pezizomycotina</taxon>
        <taxon>Dothideomycetes</taxon>
        <taxon>Pleosporomycetidae</taxon>
        <taxon>Pleosporales</taxon>
        <taxon>Massarineae</taxon>
        <taxon>Trematosphaeriaceae</taxon>
        <taxon>Trematosphaeria</taxon>
    </lineage>
</organism>
<sequence length="166" mass="17689">MKLTTFSLLSTFFLSALAIEQTPPTGPVDADIVVIDNAPAAPSASASLSKRQAPETVILSNCDPAGTYGSYFYYYKAGHDANGGYDDACGVQGGSFVTWEGRSISCRFNSGVTFTSSIVQNAQSQADFTIAGSGSNGFRSFTCRKDNKRVHFSGSGFSCRSIYYCQ</sequence>
<keyword evidence="3" id="KW-1185">Reference proteome</keyword>
<keyword evidence="1" id="KW-0732">Signal</keyword>
<dbReference type="OrthoDB" id="291007at2759"/>
<evidence type="ECO:0008006" key="4">
    <source>
        <dbReference type="Google" id="ProtNLM"/>
    </source>
</evidence>
<dbReference type="EMBL" id="ML987204">
    <property type="protein sequence ID" value="KAF2243674.1"/>
    <property type="molecule type" value="Genomic_DNA"/>
</dbReference>
<name>A0A6A6HZL7_9PLEO</name>
<protein>
    <recommendedName>
        <fullName evidence="4">AA1-like domain-containing protein</fullName>
    </recommendedName>
</protein>
<proteinExistence type="predicted"/>
<reference evidence="2" key="1">
    <citation type="journal article" date="2020" name="Stud. Mycol.">
        <title>101 Dothideomycetes genomes: a test case for predicting lifestyles and emergence of pathogens.</title>
        <authorList>
            <person name="Haridas S."/>
            <person name="Albert R."/>
            <person name="Binder M."/>
            <person name="Bloem J."/>
            <person name="Labutti K."/>
            <person name="Salamov A."/>
            <person name="Andreopoulos B."/>
            <person name="Baker S."/>
            <person name="Barry K."/>
            <person name="Bills G."/>
            <person name="Bluhm B."/>
            <person name="Cannon C."/>
            <person name="Castanera R."/>
            <person name="Culley D."/>
            <person name="Daum C."/>
            <person name="Ezra D."/>
            <person name="Gonzalez J."/>
            <person name="Henrissat B."/>
            <person name="Kuo A."/>
            <person name="Liang C."/>
            <person name="Lipzen A."/>
            <person name="Lutzoni F."/>
            <person name="Magnuson J."/>
            <person name="Mondo S."/>
            <person name="Nolan M."/>
            <person name="Ohm R."/>
            <person name="Pangilinan J."/>
            <person name="Park H.-J."/>
            <person name="Ramirez L."/>
            <person name="Alfaro M."/>
            <person name="Sun H."/>
            <person name="Tritt A."/>
            <person name="Yoshinaga Y."/>
            <person name="Zwiers L.-H."/>
            <person name="Turgeon B."/>
            <person name="Goodwin S."/>
            <person name="Spatafora J."/>
            <person name="Crous P."/>
            <person name="Grigoriev I."/>
        </authorList>
    </citation>
    <scope>NUCLEOTIDE SEQUENCE</scope>
    <source>
        <strain evidence="2">CBS 122368</strain>
    </source>
</reference>
<feature type="signal peptide" evidence="1">
    <location>
        <begin position="1"/>
        <end position="18"/>
    </location>
</feature>
<dbReference type="RefSeq" id="XP_033678678.1">
    <property type="nucleotide sequence ID" value="XM_033827150.1"/>
</dbReference>